<dbReference type="SUPFAM" id="SSF56112">
    <property type="entry name" value="Protein kinase-like (PK-like)"/>
    <property type="match status" value="1"/>
</dbReference>
<evidence type="ECO:0000256" key="2">
    <source>
        <dbReference type="ARBA" id="ARBA00022454"/>
    </source>
</evidence>
<dbReference type="InterPro" id="IPR008271">
    <property type="entry name" value="Ser/Thr_kinase_AS"/>
</dbReference>
<dbReference type="Gene3D" id="1.10.510.10">
    <property type="entry name" value="Transferase(Phosphotransferase) domain 1"/>
    <property type="match status" value="1"/>
</dbReference>
<accession>A0A2I0W8Y2</accession>
<dbReference type="InterPro" id="IPR000719">
    <property type="entry name" value="Prot_kinase_dom"/>
</dbReference>
<dbReference type="InterPro" id="IPR015661">
    <property type="entry name" value="Bub1/Mad3"/>
</dbReference>
<evidence type="ECO:0000256" key="1">
    <source>
        <dbReference type="ARBA" id="ARBA00004629"/>
    </source>
</evidence>
<dbReference type="GO" id="GO:0007094">
    <property type="term" value="P:mitotic spindle assembly checkpoint signaling"/>
    <property type="evidence" value="ECO:0007669"/>
    <property type="project" value="InterPro"/>
</dbReference>
<dbReference type="GO" id="GO:0032991">
    <property type="term" value="C:protein-containing complex"/>
    <property type="evidence" value="ECO:0007669"/>
    <property type="project" value="UniProtKB-ARBA"/>
</dbReference>
<organism evidence="7 8">
    <name type="scientific">Dendrobium catenatum</name>
    <dbReference type="NCBI Taxonomy" id="906689"/>
    <lineage>
        <taxon>Eukaryota</taxon>
        <taxon>Viridiplantae</taxon>
        <taxon>Streptophyta</taxon>
        <taxon>Embryophyta</taxon>
        <taxon>Tracheophyta</taxon>
        <taxon>Spermatophyta</taxon>
        <taxon>Magnoliopsida</taxon>
        <taxon>Liliopsida</taxon>
        <taxon>Asparagales</taxon>
        <taxon>Orchidaceae</taxon>
        <taxon>Epidendroideae</taxon>
        <taxon>Malaxideae</taxon>
        <taxon>Dendrobiinae</taxon>
        <taxon>Dendrobium</taxon>
    </lineage>
</organism>
<feature type="domain" description="Protein kinase" evidence="5">
    <location>
        <begin position="272"/>
        <end position="566"/>
    </location>
</feature>
<dbReference type="PROSITE" id="PS50011">
    <property type="entry name" value="PROTEIN_KINASE_DOM"/>
    <property type="match status" value="1"/>
</dbReference>
<keyword evidence="2" id="KW-0158">Chromosome</keyword>
<dbReference type="GO" id="GO:0000776">
    <property type="term" value="C:kinetochore"/>
    <property type="evidence" value="ECO:0007669"/>
    <property type="project" value="UniProtKB-KW"/>
</dbReference>
<gene>
    <name evidence="7" type="ORF">MA16_Dca006711</name>
</gene>
<dbReference type="Pfam" id="PF00069">
    <property type="entry name" value="Pkinase"/>
    <property type="match status" value="1"/>
</dbReference>
<comment type="subcellular location">
    <subcellularLocation>
        <location evidence="1">Chromosome</location>
        <location evidence="1">Centromere</location>
        <location evidence="1">Kinetochore</location>
    </subcellularLocation>
</comment>
<name>A0A2I0W8Y2_9ASPA</name>
<keyword evidence="7" id="KW-0808">Transferase</keyword>
<proteinExistence type="predicted"/>
<dbReference type="GO" id="GO:0051754">
    <property type="term" value="P:meiotic sister chromatid cohesion, centromeric"/>
    <property type="evidence" value="ECO:0007669"/>
    <property type="project" value="TreeGrafter"/>
</dbReference>
<evidence type="ECO:0000259" key="6">
    <source>
        <dbReference type="PROSITE" id="PS51489"/>
    </source>
</evidence>
<dbReference type="SMART" id="SM00777">
    <property type="entry name" value="Mad3_BUB1_I"/>
    <property type="match status" value="1"/>
</dbReference>
<keyword evidence="3" id="KW-0995">Kinetochore</keyword>
<dbReference type="InterPro" id="IPR011009">
    <property type="entry name" value="Kinase-like_dom_sf"/>
</dbReference>
<dbReference type="STRING" id="906689.A0A2I0W8Y2"/>
<keyword evidence="7" id="KW-0418">Kinase</keyword>
<dbReference type="PANTHER" id="PTHR14030">
    <property type="entry name" value="MITOTIC CHECKPOINT SERINE/THREONINE-PROTEIN KINASE BUB1"/>
    <property type="match status" value="1"/>
</dbReference>
<reference evidence="7 8" key="1">
    <citation type="journal article" date="2016" name="Sci. Rep.">
        <title>The Dendrobium catenatum Lindl. genome sequence provides insights into polysaccharide synthase, floral development and adaptive evolution.</title>
        <authorList>
            <person name="Zhang G.Q."/>
            <person name="Xu Q."/>
            <person name="Bian C."/>
            <person name="Tsai W.C."/>
            <person name="Yeh C.M."/>
            <person name="Liu K.W."/>
            <person name="Yoshida K."/>
            <person name="Zhang L.S."/>
            <person name="Chang S.B."/>
            <person name="Chen F."/>
            <person name="Shi Y."/>
            <person name="Su Y.Y."/>
            <person name="Zhang Y.Q."/>
            <person name="Chen L.J."/>
            <person name="Yin Y."/>
            <person name="Lin M."/>
            <person name="Huang H."/>
            <person name="Deng H."/>
            <person name="Wang Z.W."/>
            <person name="Zhu S.L."/>
            <person name="Zhao X."/>
            <person name="Deng C."/>
            <person name="Niu S.C."/>
            <person name="Huang J."/>
            <person name="Wang M."/>
            <person name="Liu G.H."/>
            <person name="Yang H.J."/>
            <person name="Xiao X.J."/>
            <person name="Hsiao Y.Y."/>
            <person name="Wu W.L."/>
            <person name="Chen Y.Y."/>
            <person name="Mitsuda N."/>
            <person name="Ohme-Takagi M."/>
            <person name="Luo Y.B."/>
            <person name="Van de Peer Y."/>
            <person name="Liu Z.J."/>
        </authorList>
    </citation>
    <scope>NUCLEOTIDE SEQUENCE [LARGE SCALE GENOMIC DNA]</scope>
    <source>
        <tissue evidence="7">The whole plant</tissue>
    </source>
</reference>
<dbReference type="GO" id="GO:0005524">
    <property type="term" value="F:ATP binding"/>
    <property type="evidence" value="ECO:0007669"/>
    <property type="project" value="InterPro"/>
</dbReference>
<keyword evidence="4" id="KW-0137">Centromere</keyword>
<dbReference type="Proteomes" id="UP000233837">
    <property type="component" value="Unassembled WGS sequence"/>
</dbReference>
<dbReference type="PROSITE" id="PS00108">
    <property type="entry name" value="PROTEIN_KINASE_ST"/>
    <property type="match status" value="1"/>
</dbReference>
<dbReference type="InterPro" id="IPR013212">
    <property type="entry name" value="Mad3/Bub1_I"/>
</dbReference>
<evidence type="ECO:0000259" key="5">
    <source>
        <dbReference type="PROSITE" id="PS50011"/>
    </source>
</evidence>
<reference evidence="7 8" key="2">
    <citation type="journal article" date="2017" name="Nature">
        <title>The Apostasia genome and the evolution of orchids.</title>
        <authorList>
            <person name="Zhang G.Q."/>
            <person name="Liu K.W."/>
            <person name="Li Z."/>
            <person name="Lohaus R."/>
            <person name="Hsiao Y.Y."/>
            <person name="Niu S.C."/>
            <person name="Wang J.Y."/>
            <person name="Lin Y.C."/>
            <person name="Xu Q."/>
            <person name="Chen L.J."/>
            <person name="Yoshida K."/>
            <person name="Fujiwara S."/>
            <person name="Wang Z.W."/>
            <person name="Zhang Y.Q."/>
            <person name="Mitsuda N."/>
            <person name="Wang M."/>
            <person name="Liu G.H."/>
            <person name="Pecoraro L."/>
            <person name="Huang H.X."/>
            <person name="Xiao X.J."/>
            <person name="Lin M."/>
            <person name="Wu X.Y."/>
            <person name="Wu W.L."/>
            <person name="Chen Y.Y."/>
            <person name="Chang S.B."/>
            <person name="Sakamoto S."/>
            <person name="Ohme-Takagi M."/>
            <person name="Yagi M."/>
            <person name="Zeng S.J."/>
            <person name="Shen C.Y."/>
            <person name="Yeh C.M."/>
            <person name="Luo Y.B."/>
            <person name="Tsai W.C."/>
            <person name="Van de Peer Y."/>
            <person name="Liu Z.J."/>
        </authorList>
    </citation>
    <scope>NUCLEOTIDE SEQUENCE [LARGE SCALE GENOMIC DNA]</scope>
    <source>
        <tissue evidence="7">The whole plant</tissue>
    </source>
</reference>
<dbReference type="PROSITE" id="PS51489">
    <property type="entry name" value="BUB1_N"/>
    <property type="match status" value="1"/>
</dbReference>
<evidence type="ECO:0000313" key="8">
    <source>
        <dbReference type="Proteomes" id="UP000233837"/>
    </source>
</evidence>
<sequence length="575" mass="65912">MVVISRRLEQAAVGSLFRYSPTRNVQSPNSSRHLSPRSLPDPLFPWLTSIYRALDEFRRKPEKCGDSLRVLLQNCISNFSDDEQYRDDARFLKICILYVTYPRILLNMNPFEGCFASIGSNDLLIVGKGGRAIDAVRGVRGVSYRERRLAGGQQSVQARHFEWSRLVNRNAEPLERLKRMYAMFLKHVEEIIQKAAPESQVDKIVHERQDQYCVDPWSTSVIDSFLKKKETCIKKYAGYHASNKIYSGKASLSSLQSSSRNKTLELGGGEKYQIKGCSGVGRFAQVYKAFVDNNPDDVVALKIQRPAFPWEFYMYRLLDERIRSEERSSFGFAHRAHIYADSSILVTDYLPHGTLQDAINSHLVTNKVMEEVLCIHYSIEMLRMLETLHSVGIIHGDFKPDNLLVRYSREELSADGFSSRTGNWADQGLCLVDWGRGIDLGLFPAGTNFIGDCHTSGFRCVQMQENQPWTYQVDTYGLCVIVHMMLHGSYLTLEKKAKPNGSDHYQPKKPFKRYWKVELWSNLFSSLLNNRSNESDVMLLQSLRKSFEDHICNNQQMINQLKHLLARQKSSLGLT</sequence>
<dbReference type="Gene3D" id="1.25.40.430">
    <property type="match status" value="1"/>
</dbReference>
<dbReference type="AlphaFoldDB" id="A0A2I0W8Y2"/>
<evidence type="ECO:0000256" key="4">
    <source>
        <dbReference type="ARBA" id="ARBA00023328"/>
    </source>
</evidence>
<evidence type="ECO:0000313" key="7">
    <source>
        <dbReference type="EMBL" id="PKU72118.1"/>
    </source>
</evidence>
<dbReference type="SMART" id="SM00220">
    <property type="entry name" value="S_TKc"/>
    <property type="match status" value="1"/>
</dbReference>
<dbReference type="Pfam" id="PF08311">
    <property type="entry name" value="Mad3_BUB1_I"/>
    <property type="match status" value="1"/>
</dbReference>
<protein>
    <submittedName>
        <fullName evidence="7">Checkpoint serine/threonine-protein kinase</fullName>
    </submittedName>
</protein>
<dbReference type="PANTHER" id="PTHR14030:SF4">
    <property type="entry name" value="BUB1 KINASE, ISOFORM A-RELATED"/>
    <property type="match status" value="1"/>
</dbReference>
<dbReference type="EMBL" id="KZ502843">
    <property type="protein sequence ID" value="PKU72118.1"/>
    <property type="molecule type" value="Genomic_DNA"/>
</dbReference>
<feature type="domain" description="BUB1 N-terminal" evidence="6">
    <location>
        <begin position="27"/>
        <end position="205"/>
    </location>
</feature>
<keyword evidence="8" id="KW-1185">Reference proteome</keyword>
<dbReference type="GO" id="GO:0004672">
    <property type="term" value="F:protein kinase activity"/>
    <property type="evidence" value="ECO:0007669"/>
    <property type="project" value="InterPro"/>
</dbReference>
<evidence type="ECO:0000256" key="3">
    <source>
        <dbReference type="ARBA" id="ARBA00022838"/>
    </source>
</evidence>